<proteinExistence type="inferred from homology"/>
<comment type="cofactor">
    <cofactor evidence="1">
        <name>Zn(2+)</name>
        <dbReference type="ChEBI" id="CHEBI:29105"/>
    </cofactor>
</comment>
<dbReference type="Proteomes" id="UP000176317">
    <property type="component" value="Unassembled WGS sequence"/>
</dbReference>
<dbReference type="AlphaFoldDB" id="A0A1F5G2W8"/>
<dbReference type="GO" id="GO:0004222">
    <property type="term" value="F:metalloendopeptidase activity"/>
    <property type="evidence" value="ECO:0007669"/>
    <property type="project" value="InterPro"/>
</dbReference>
<comment type="caution">
    <text evidence="8">The sequence shown here is derived from an EMBL/GenBank/DDBJ whole genome shotgun (WGS) entry which is preliminary data.</text>
</comment>
<evidence type="ECO:0000256" key="1">
    <source>
        <dbReference type="ARBA" id="ARBA00001947"/>
    </source>
</evidence>
<protein>
    <submittedName>
        <fullName evidence="8">rRNA maturation RNase YbeY</fullName>
    </submittedName>
</protein>
<evidence type="ECO:0000313" key="8">
    <source>
        <dbReference type="EMBL" id="OGD86223.1"/>
    </source>
</evidence>
<evidence type="ECO:0000256" key="7">
    <source>
        <dbReference type="ARBA" id="ARBA00022833"/>
    </source>
</evidence>
<keyword evidence="5" id="KW-0255">Endonuclease</keyword>
<evidence type="ECO:0000256" key="2">
    <source>
        <dbReference type="ARBA" id="ARBA00010875"/>
    </source>
</evidence>
<organism evidence="8 9">
    <name type="scientific">Candidatus Curtissbacteria bacterium RBG_13_35_7</name>
    <dbReference type="NCBI Taxonomy" id="1797705"/>
    <lineage>
        <taxon>Bacteria</taxon>
        <taxon>Candidatus Curtissiibacteriota</taxon>
    </lineage>
</organism>
<dbReference type="NCBIfam" id="TIGR00043">
    <property type="entry name" value="rRNA maturation RNase YbeY"/>
    <property type="match status" value="1"/>
</dbReference>
<name>A0A1F5G2W8_9BACT</name>
<dbReference type="InterPro" id="IPR002036">
    <property type="entry name" value="YbeY"/>
</dbReference>
<evidence type="ECO:0000256" key="5">
    <source>
        <dbReference type="ARBA" id="ARBA00022759"/>
    </source>
</evidence>
<dbReference type="Pfam" id="PF02130">
    <property type="entry name" value="YbeY"/>
    <property type="match status" value="1"/>
</dbReference>
<evidence type="ECO:0000256" key="6">
    <source>
        <dbReference type="ARBA" id="ARBA00022801"/>
    </source>
</evidence>
<dbReference type="SUPFAM" id="SSF55486">
    <property type="entry name" value="Metalloproteases ('zincins'), catalytic domain"/>
    <property type="match status" value="1"/>
</dbReference>
<evidence type="ECO:0000256" key="3">
    <source>
        <dbReference type="ARBA" id="ARBA00022722"/>
    </source>
</evidence>
<keyword evidence="6" id="KW-0378">Hydrolase</keyword>
<dbReference type="GO" id="GO:0046872">
    <property type="term" value="F:metal ion binding"/>
    <property type="evidence" value="ECO:0007669"/>
    <property type="project" value="UniProtKB-KW"/>
</dbReference>
<dbReference type="EMBL" id="MFAT01000036">
    <property type="protein sequence ID" value="OGD86223.1"/>
    <property type="molecule type" value="Genomic_DNA"/>
</dbReference>
<gene>
    <name evidence="8" type="ORF">A2164_02540</name>
</gene>
<dbReference type="GO" id="GO:0004519">
    <property type="term" value="F:endonuclease activity"/>
    <property type="evidence" value="ECO:0007669"/>
    <property type="project" value="UniProtKB-KW"/>
</dbReference>
<dbReference type="Gene3D" id="3.40.390.30">
    <property type="entry name" value="Metalloproteases ('zincins'), catalytic domain"/>
    <property type="match status" value="1"/>
</dbReference>
<evidence type="ECO:0000256" key="4">
    <source>
        <dbReference type="ARBA" id="ARBA00022723"/>
    </source>
</evidence>
<sequence>MITILIHTDTRYPVNRKVVKKAVSDTFKKNKAVGLDAEVSVAVVGSRKMRILTSEYLKDDKDHEILTFGYEEITQHKISYSGASQGYVNPPDEILKLGDIVLCWPYLLKEASRDDMMVDDKLYNLVCHGVEHLLGITHE</sequence>
<keyword evidence="7" id="KW-0862">Zinc</keyword>
<keyword evidence="3" id="KW-0540">Nuclease</keyword>
<dbReference type="InterPro" id="IPR023091">
    <property type="entry name" value="MetalPrtase_cat_dom_sf_prd"/>
</dbReference>
<comment type="similarity">
    <text evidence="2">Belongs to the endoribonuclease YbeY family.</text>
</comment>
<evidence type="ECO:0000313" key="9">
    <source>
        <dbReference type="Proteomes" id="UP000176317"/>
    </source>
</evidence>
<accession>A0A1F5G2W8</accession>
<reference evidence="8 9" key="1">
    <citation type="journal article" date="2016" name="Nat. Commun.">
        <title>Thousands of microbial genomes shed light on interconnected biogeochemical processes in an aquifer system.</title>
        <authorList>
            <person name="Anantharaman K."/>
            <person name="Brown C.T."/>
            <person name="Hug L.A."/>
            <person name="Sharon I."/>
            <person name="Castelle C.J."/>
            <person name="Probst A.J."/>
            <person name="Thomas B.C."/>
            <person name="Singh A."/>
            <person name="Wilkins M.J."/>
            <person name="Karaoz U."/>
            <person name="Brodie E.L."/>
            <person name="Williams K.H."/>
            <person name="Hubbard S.S."/>
            <person name="Banfield J.F."/>
        </authorList>
    </citation>
    <scope>NUCLEOTIDE SEQUENCE [LARGE SCALE GENOMIC DNA]</scope>
</reference>
<dbReference type="GO" id="GO:0006364">
    <property type="term" value="P:rRNA processing"/>
    <property type="evidence" value="ECO:0007669"/>
    <property type="project" value="InterPro"/>
</dbReference>
<keyword evidence="4" id="KW-0479">Metal-binding</keyword>